<feature type="region of interest" description="Disordered" evidence="4">
    <location>
        <begin position="141"/>
        <end position="182"/>
    </location>
</feature>
<feature type="domain" description="PH" evidence="5">
    <location>
        <begin position="229"/>
        <end position="337"/>
    </location>
</feature>
<feature type="compositionally biased region" description="Polar residues" evidence="4">
    <location>
        <begin position="144"/>
        <end position="168"/>
    </location>
</feature>
<dbReference type="PANTHER" id="PTHR46001">
    <property type="entry name" value="TIAM (MAMMALIAN TUMOR INVASION AND METASTASIS FACTOR) HOMOLOG"/>
    <property type="match status" value="1"/>
</dbReference>
<dbReference type="PROSITE" id="PS50106">
    <property type="entry name" value="PDZ"/>
    <property type="match status" value="1"/>
</dbReference>
<dbReference type="InterPro" id="IPR001478">
    <property type="entry name" value="PDZ"/>
</dbReference>
<keyword evidence="2" id="KW-0677">Repeat</keyword>
<comment type="caution">
    <text evidence="9">The sequence shown here is derived from an EMBL/GenBank/DDBJ whole genome shotgun (WGS) entry which is preliminary data.</text>
</comment>
<dbReference type="EMBL" id="VZSU01001303">
    <property type="protein sequence ID" value="NWZ96615.1"/>
    <property type="molecule type" value="Genomic_DNA"/>
</dbReference>
<evidence type="ECO:0000256" key="4">
    <source>
        <dbReference type="SAM" id="MobiDB-lite"/>
    </source>
</evidence>
<feature type="compositionally biased region" description="Acidic residues" evidence="4">
    <location>
        <begin position="767"/>
        <end position="780"/>
    </location>
</feature>
<dbReference type="CDD" id="cd00160">
    <property type="entry name" value="RhoGEF"/>
    <property type="match status" value="1"/>
</dbReference>
<reference evidence="9 10" key="1">
    <citation type="submission" date="2019-09" db="EMBL/GenBank/DDBJ databases">
        <title>Bird 10,000 Genomes (B10K) Project - Family phase.</title>
        <authorList>
            <person name="Zhang G."/>
        </authorList>
    </citation>
    <scope>NUCLEOTIDE SEQUENCE [LARGE SCALE GENOMIC DNA]</scope>
    <source>
        <strain evidence="9">OUT-0053</strain>
        <tissue evidence="9">Muscle</tissue>
    </source>
</reference>
<dbReference type="PROSITE" id="PS50010">
    <property type="entry name" value="DH_2"/>
    <property type="match status" value="1"/>
</dbReference>
<dbReference type="Proteomes" id="UP000549091">
    <property type="component" value="Unassembled WGS sequence"/>
</dbReference>
<feature type="region of interest" description="Disordered" evidence="4">
    <location>
        <begin position="44"/>
        <end position="64"/>
    </location>
</feature>
<dbReference type="InterPro" id="IPR001849">
    <property type="entry name" value="PH_domain"/>
</dbReference>
<feature type="domain" description="RBD" evidence="8">
    <location>
        <begin position="555"/>
        <end position="622"/>
    </location>
</feature>
<dbReference type="GO" id="GO:0007264">
    <property type="term" value="P:small GTPase-mediated signal transduction"/>
    <property type="evidence" value="ECO:0007669"/>
    <property type="project" value="InterPro"/>
</dbReference>
<evidence type="ECO:0000259" key="5">
    <source>
        <dbReference type="PROSITE" id="PS50003"/>
    </source>
</evidence>
<dbReference type="Pfam" id="PF00595">
    <property type="entry name" value="PDZ"/>
    <property type="match status" value="1"/>
</dbReference>
<name>A0A7K7RWW3_9PASS</name>
<dbReference type="InterPro" id="IPR043537">
    <property type="entry name" value="Tiam1/Tiam2/Sif"/>
</dbReference>
<dbReference type="PROSITE" id="PS50898">
    <property type="entry name" value="RBD"/>
    <property type="match status" value="1"/>
</dbReference>
<dbReference type="Gene3D" id="2.30.42.10">
    <property type="match status" value="1"/>
</dbReference>
<evidence type="ECO:0000259" key="6">
    <source>
        <dbReference type="PROSITE" id="PS50010"/>
    </source>
</evidence>
<dbReference type="Pfam" id="PF18385">
    <property type="entry name" value="Tiam_CC_Ex"/>
    <property type="match status" value="1"/>
</dbReference>
<feature type="coiled-coil region" evidence="3">
    <location>
        <begin position="343"/>
        <end position="370"/>
    </location>
</feature>
<protein>
    <submittedName>
        <fullName evidence="9">TIAM1 protein</fullName>
    </submittedName>
</protein>
<dbReference type="FunFam" id="2.30.29.30:FF:000065">
    <property type="entry name" value="T cell lymphoma invasion and metastasis 1"/>
    <property type="match status" value="1"/>
</dbReference>
<evidence type="ECO:0000256" key="1">
    <source>
        <dbReference type="ARBA" id="ARBA00022658"/>
    </source>
</evidence>
<dbReference type="Pfam" id="PF00621">
    <property type="entry name" value="RhoGEF"/>
    <property type="match status" value="1"/>
</dbReference>
<accession>A0A7K7RWW3</accession>
<dbReference type="InterPro" id="IPR001331">
    <property type="entry name" value="GDS_CDC24_CS"/>
</dbReference>
<dbReference type="SUPFAM" id="SSF48065">
    <property type="entry name" value="DBL homology domain (DH-domain)"/>
    <property type="match status" value="1"/>
</dbReference>
<dbReference type="InterPro" id="IPR055230">
    <property type="entry name" value="PH_Tiam1/2"/>
</dbReference>
<dbReference type="InterPro" id="IPR036034">
    <property type="entry name" value="PDZ_sf"/>
</dbReference>
<dbReference type="CDD" id="cd01230">
    <property type="entry name" value="PH1_Tiam1_2"/>
    <property type="match status" value="1"/>
</dbReference>
<evidence type="ECO:0000256" key="3">
    <source>
        <dbReference type="SAM" id="Coils"/>
    </source>
</evidence>
<dbReference type="PANTHER" id="PTHR46001:SF1">
    <property type="entry name" value="RHO GUANINE NUCLEOTIDE EXCHANGE FACTOR TIAM1"/>
    <property type="match status" value="1"/>
</dbReference>
<dbReference type="Pfam" id="PF00169">
    <property type="entry name" value="PH"/>
    <property type="match status" value="1"/>
</dbReference>
<dbReference type="InterPro" id="IPR040655">
    <property type="entry name" value="TIAM1_CC-Ex"/>
</dbReference>
<dbReference type="Gene3D" id="2.30.29.30">
    <property type="entry name" value="Pleckstrin-homology domain (PH domain)/Phosphotyrosine-binding domain (PTB)"/>
    <property type="match status" value="2"/>
</dbReference>
<organism evidence="9 10">
    <name type="scientific">Nesospiza acunhae</name>
    <dbReference type="NCBI Taxonomy" id="381881"/>
    <lineage>
        <taxon>Eukaryota</taxon>
        <taxon>Metazoa</taxon>
        <taxon>Chordata</taxon>
        <taxon>Craniata</taxon>
        <taxon>Vertebrata</taxon>
        <taxon>Euteleostomi</taxon>
        <taxon>Archelosauria</taxon>
        <taxon>Archosauria</taxon>
        <taxon>Dinosauria</taxon>
        <taxon>Saurischia</taxon>
        <taxon>Theropoda</taxon>
        <taxon>Coelurosauria</taxon>
        <taxon>Aves</taxon>
        <taxon>Neognathae</taxon>
        <taxon>Neoaves</taxon>
        <taxon>Telluraves</taxon>
        <taxon>Australaves</taxon>
        <taxon>Passeriformes</taxon>
        <taxon>Thraupidae</taxon>
        <taxon>Nesospiza</taxon>
    </lineage>
</organism>
<evidence type="ECO:0000259" key="8">
    <source>
        <dbReference type="PROSITE" id="PS50898"/>
    </source>
</evidence>
<dbReference type="FunFam" id="1.20.900.10:FF:000012">
    <property type="entry name" value="T cell lymphoma invasion and metastasis 1"/>
    <property type="match status" value="1"/>
</dbReference>
<dbReference type="SMART" id="SM00228">
    <property type="entry name" value="PDZ"/>
    <property type="match status" value="1"/>
</dbReference>
<dbReference type="Pfam" id="PF02196">
    <property type="entry name" value="RBD"/>
    <property type="match status" value="1"/>
</dbReference>
<feature type="region of interest" description="Disordered" evidence="4">
    <location>
        <begin position="1247"/>
        <end position="1270"/>
    </location>
</feature>
<dbReference type="InterPro" id="IPR011993">
    <property type="entry name" value="PH-like_dom_sf"/>
</dbReference>
<keyword evidence="3" id="KW-0175">Coiled coil</keyword>
<feature type="domain" description="DH" evidence="6">
    <location>
        <begin position="830"/>
        <end position="1024"/>
    </location>
</feature>
<feature type="non-terminal residue" evidence="9">
    <location>
        <position position="1"/>
    </location>
</feature>
<dbReference type="GO" id="GO:0005085">
    <property type="term" value="F:guanyl-nucleotide exchange factor activity"/>
    <property type="evidence" value="ECO:0007669"/>
    <property type="project" value="UniProtKB-KW"/>
</dbReference>
<dbReference type="InterPro" id="IPR035899">
    <property type="entry name" value="DBL_dom_sf"/>
</dbReference>
<dbReference type="Gene3D" id="1.20.900.10">
    <property type="entry name" value="Dbl homology (DH) domain"/>
    <property type="match status" value="1"/>
</dbReference>
<dbReference type="SMART" id="SM00325">
    <property type="entry name" value="RhoGEF"/>
    <property type="match status" value="1"/>
</dbReference>
<dbReference type="SUPFAM" id="SSF50729">
    <property type="entry name" value="PH domain-like"/>
    <property type="match status" value="2"/>
</dbReference>
<dbReference type="Gene3D" id="6.10.140.680">
    <property type="match status" value="1"/>
</dbReference>
<dbReference type="GO" id="GO:0005886">
    <property type="term" value="C:plasma membrane"/>
    <property type="evidence" value="ECO:0007669"/>
    <property type="project" value="TreeGrafter"/>
</dbReference>
<dbReference type="InterPro" id="IPR000219">
    <property type="entry name" value="DH_dom"/>
</dbReference>
<dbReference type="GO" id="GO:0005829">
    <property type="term" value="C:cytosol"/>
    <property type="evidence" value="ECO:0007669"/>
    <property type="project" value="TreeGrafter"/>
</dbReference>
<dbReference type="SMART" id="SM00233">
    <property type="entry name" value="PH"/>
    <property type="match status" value="2"/>
</dbReference>
<sequence length="1317" mass="147584">AFADAAAFKKKRSKSADIWREDSLEFSLSDLSQEHLTSNEEILGLAEEKEAEAARGPEAGGSPQPLVACQRANSMSDLYSPKTPRAAINGGPRNAFGGYCRSLVSDIPELGSHKMASVGAEDAPSSYSNYNTLPCRKSHCLSEGASNPQMSHSSSMQGRRAKTTQQDVNAGEGSEFTDSGIEGAATDTELLSRRSNATTASYSPPAVSSPGQSDILLSAAQGTVRKAGALAVKNFLVHKKNKKVESATRRKWKHYWVSLKGCTLFFYETDGRSGIDHNSIPKHAVWVESSIVQAVPEHPKKDFVFCLSNSLGDAFLFQTCSQTELENWITAIHSACATAVARQHHKEDTLKLLKTEIKKLEQKIDMDEKMKKMGEMQLSSVTDSKKKKTILDQIFVWEQNLEQFQMDLFRYRCYLASLQGGELPNPKRLLAFASRPTKVAMGRLGIFSVSSFHALVAARTGESGVRRRTQAMSRSASKRRSRFSSLWGLDTTSKKKQGRPSINQVFGEGVDSVKKSLEGIFDDTVPDGKREKEVALSSVHQHNPDCDIWVHEYFTPSWFCLPNNQPALTVIRPGDTSRDVLEMICKTHQLDCSAHYLRLKFLLENQMQFYVPKPEEEIYELLYKEIEICQKITQHIQMEKSDASSDIYGFSLSSVEEEGIRRLYVNGVKDTGLAFKKGLKAGDEVLEINQRAAEELDSVLLKEALAQPSLCLTVRTHPEPEDAQRLGQPPPRRPENPPEPGDSALPFPGGSQGHSLCSDPDSSAEVAPEEAEAQDLESSDEAEKMSKSTEQVAAFCRSLHEMNPSDCSAPPQDCAGPQLSTMRQLTDADKLRKVICELLETERTYVKDLNCLMERYLKPLQKETFLTPDELDVLFGNLTEMVAFQVEFLKTLEDGVRLVPDLEKLEKVEQFKKVLFSLGGSFLYYADRFKLYSAFCASHTKVPKVLVKAKTDTAFKAFLDAQNPRRQHSSTLESYLIKPIQRILKYPLLLKELFALTDVDSEEHYHLDVAIKTMNKVASHINEMQKIHEEYGAVFDQLIAEQTGEKKEVADLSMGDLLLHNTVIWLNPPASLGKWKKEPELAAFVFKTAVVLVYKDGSKQKKKLVRSHRASIYEDWDPFRFRHMIPLEALQVRALASAGNAMPLERKPAICQPCSLGNSCLLYSHLFFSSPEHRKDFLKAVHSILRDKHRRQLLKTESLPSSQQYVPFGGKRLCALKGARPAMNRAVSAPSKSLGRRRRRLARNRFTIDSEALHGSSPEKEPAQGGDTDRWVEEQFDLAQYEEQEDIKETDILSDDDDFCEAARGAQRELRDWSRAT</sequence>
<proteinExistence type="predicted"/>
<keyword evidence="10" id="KW-1185">Reference proteome</keyword>
<feature type="compositionally biased region" description="Basic and acidic residues" evidence="4">
    <location>
        <begin position="46"/>
        <end position="55"/>
    </location>
</feature>
<dbReference type="SUPFAM" id="SSF50156">
    <property type="entry name" value="PDZ domain-like"/>
    <property type="match status" value="1"/>
</dbReference>
<dbReference type="InterPro" id="IPR003116">
    <property type="entry name" value="RBD_dom"/>
</dbReference>
<keyword evidence="1" id="KW-0344">Guanine-nucleotide releasing factor</keyword>
<evidence type="ECO:0000259" key="7">
    <source>
        <dbReference type="PROSITE" id="PS50106"/>
    </source>
</evidence>
<evidence type="ECO:0000313" key="9">
    <source>
        <dbReference type="EMBL" id="NWZ96615.1"/>
    </source>
</evidence>
<feature type="domain" description="PDZ" evidence="7">
    <location>
        <begin position="635"/>
        <end position="704"/>
    </location>
</feature>
<evidence type="ECO:0000313" key="10">
    <source>
        <dbReference type="Proteomes" id="UP000549091"/>
    </source>
</evidence>
<gene>
    <name evidence="9" type="primary">Tiam1</name>
    <name evidence="9" type="ORF">NESACU_R10765</name>
</gene>
<dbReference type="PROSITE" id="PS00741">
    <property type="entry name" value="DH_1"/>
    <property type="match status" value="1"/>
</dbReference>
<dbReference type="SMART" id="SM00455">
    <property type="entry name" value="RBD"/>
    <property type="match status" value="1"/>
</dbReference>
<dbReference type="Pfam" id="PF23014">
    <property type="entry name" value="PH_Tiam1"/>
    <property type="match status" value="1"/>
</dbReference>
<dbReference type="PROSITE" id="PS50003">
    <property type="entry name" value="PH_DOMAIN"/>
    <property type="match status" value="1"/>
</dbReference>
<feature type="region of interest" description="Disordered" evidence="4">
    <location>
        <begin position="713"/>
        <end position="789"/>
    </location>
</feature>
<evidence type="ECO:0000256" key="2">
    <source>
        <dbReference type="ARBA" id="ARBA00022737"/>
    </source>
</evidence>
<feature type="non-terminal residue" evidence="9">
    <location>
        <position position="1317"/>
    </location>
</feature>